<dbReference type="PANTHER" id="PTHR43357:SF3">
    <property type="entry name" value="FE(3+)-TRANSPORT SYSTEM PERMEASE PROTEIN FBPB 2"/>
    <property type="match status" value="1"/>
</dbReference>
<proteinExistence type="inferred from homology"/>
<dbReference type="PANTHER" id="PTHR43357">
    <property type="entry name" value="INNER MEMBRANE ABC TRANSPORTER PERMEASE PROTEIN YDCV"/>
    <property type="match status" value="1"/>
</dbReference>
<evidence type="ECO:0000313" key="10">
    <source>
        <dbReference type="EMBL" id="SDW06804.1"/>
    </source>
</evidence>
<keyword evidence="7 8" id="KW-0472">Membrane</keyword>
<dbReference type="SUPFAM" id="SSF161098">
    <property type="entry name" value="MetI-like"/>
    <property type="match status" value="2"/>
</dbReference>
<comment type="similarity">
    <text evidence="8">Belongs to the binding-protein-dependent transport system permease family.</text>
</comment>
<dbReference type="STRING" id="356660.SAMN05444336_10159"/>
<dbReference type="GO" id="GO:0005886">
    <property type="term" value="C:plasma membrane"/>
    <property type="evidence" value="ECO:0007669"/>
    <property type="project" value="UniProtKB-SubCell"/>
</dbReference>
<dbReference type="PROSITE" id="PS50928">
    <property type="entry name" value="ABC_TM1"/>
    <property type="match status" value="2"/>
</dbReference>
<feature type="transmembrane region" description="Helical" evidence="8">
    <location>
        <begin position="24"/>
        <end position="46"/>
    </location>
</feature>
<dbReference type="InterPro" id="IPR035906">
    <property type="entry name" value="MetI-like_sf"/>
</dbReference>
<evidence type="ECO:0000256" key="2">
    <source>
        <dbReference type="ARBA" id="ARBA00022448"/>
    </source>
</evidence>
<evidence type="ECO:0000256" key="6">
    <source>
        <dbReference type="ARBA" id="ARBA00022989"/>
    </source>
</evidence>
<protein>
    <submittedName>
        <fullName evidence="10">Iron(III) transport system permease protein</fullName>
    </submittedName>
</protein>
<feature type="transmembrane region" description="Helical" evidence="8">
    <location>
        <begin position="433"/>
        <end position="451"/>
    </location>
</feature>
<feature type="domain" description="ABC transmembrane type-1" evidence="9">
    <location>
        <begin position="367"/>
        <end position="562"/>
    </location>
</feature>
<dbReference type="Gene3D" id="1.10.3720.10">
    <property type="entry name" value="MetI-like"/>
    <property type="match status" value="2"/>
</dbReference>
<evidence type="ECO:0000259" key="9">
    <source>
        <dbReference type="PROSITE" id="PS50928"/>
    </source>
</evidence>
<keyword evidence="5 8" id="KW-0812">Transmembrane</keyword>
<evidence type="ECO:0000256" key="4">
    <source>
        <dbReference type="ARBA" id="ARBA00022519"/>
    </source>
</evidence>
<feature type="transmembrane region" description="Helical" evidence="8">
    <location>
        <begin position="315"/>
        <end position="342"/>
    </location>
</feature>
<feature type="transmembrane region" description="Helical" evidence="8">
    <location>
        <begin position="107"/>
        <end position="129"/>
    </location>
</feature>
<keyword evidence="3" id="KW-1003">Cell membrane</keyword>
<evidence type="ECO:0000256" key="3">
    <source>
        <dbReference type="ARBA" id="ARBA00022475"/>
    </source>
</evidence>
<feature type="transmembrane region" description="Helical" evidence="8">
    <location>
        <begin position="362"/>
        <end position="388"/>
    </location>
</feature>
<evidence type="ECO:0000256" key="1">
    <source>
        <dbReference type="ARBA" id="ARBA00004429"/>
    </source>
</evidence>
<keyword evidence="2 8" id="KW-0813">Transport</keyword>
<dbReference type="AlphaFoldDB" id="A0A1H2QJF9"/>
<sequence>MAFGVTSPARGVARGTMNGGGGRIWPAALALAALVVIGLPFARLLLAGISGPEGLTLIPLAEALGDETVLRGLRRSLETSLAAAALALVFGAGCALLLGLTDIRFKAGFVFLVMVPMMIPPHVTAIAWIQSLGPSSVLLRTLGIAPPLGSTHPLYSPGGIVLLLAIQHAPLVMLLVRAGLRALPREAIEAARLSGARPFAILRRILLPMLAPHLAAGFMLAFVSGLGNFGIPALLGIPAGYHTLPVLIYQKLSSFGPSVLRDVAVLATVMALAALVASLLQRGLERRARAESIGPPSRPLAFALGPMRPAAETGLALAVLATLVLPLVSLISTALVSTYGVTLNLQTLTLANFREVLLEQEVTLRAFANSFLIAGGAAATLAVFAVALGYFTQGGRGGRLVAAATALGDMAYALPGLVLSIALILIFAKPLPWLGVSLYGSLAVIFLAYLIRFMTVGLKPVMAAYAQLDPSLDDAARVAGAGLGARLRRIFGPATAPAAASGAILVFMTAYNEVTVSALLWSRGSETIGTVIFNFEDGGYTALASAMATVTLAVTALLMAALTRLGRRLPRGTIPWLD</sequence>
<dbReference type="EMBL" id="FNMZ01000001">
    <property type="protein sequence ID" value="SDW06804.1"/>
    <property type="molecule type" value="Genomic_DNA"/>
</dbReference>
<keyword evidence="11" id="KW-1185">Reference proteome</keyword>
<organism evidence="10 11">
    <name type="scientific">Albimonas donghaensis</name>
    <dbReference type="NCBI Taxonomy" id="356660"/>
    <lineage>
        <taxon>Bacteria</taxon>
        <taxon>Pseudomonadati</taxon>
        <taxon>Pseudomonadota</taxon>
        <taxon>Alphaproteobacteria</taxon>
        <taxon>Rhodobacterales</taxon>
        <taxon>Paracoccaceae</taxon>
        <taxon>Albimonas</taxon>
    </lineage>
</organism>
<feature type="transmembrane region" description="Helical" evidence="8">
    <location>
        <begin position="400"/>
        <end position="427"/>
    </location>
</feature>
<feature type="transmembrane region" description="Helical" evidence="8">
    <location>
        <begin position="540"/>
        <end position="562"/>
    </location>
</feature>
<feature type="domain" description="ABC transmembrane type-1" evidence="9">
    <location>
        <begin position="73"/>
        <end position="281"/>
    </location>
</feature>
<evidence type="ECO:0000256" key="7">
    <source>
        <dbReference type="ARBA" id="ARBA00023136"/>
    </source>
</evidence>
<keyword evidence="6 8" id="KW-1133">Transmembrane helix</keyword>
<evidence type="ECO:0000256" key="8">
    <source>
        <dbReference type="RuleBase" id="RU363032"/>
    </source>
</evidence>
<reference evidence="10 11" key="1">
    <citation type="submission" date="2016-10" db="EMBL/GenBank/DDBJ databases">
        <authorList>
            <person name="de Groot N.N."/>
        </authorList>
    </citation>
    <scope>NUCLEOTIDE SEQUENCE [LARGE SCALE GENOMIC DNA]</scope>
    <source>
        <strain evidence="10 11">DSM 17890</strain>
    </source>
</reference>
<feature type="transmembrane region" description="Helical" evidence="8">
    <location>
        <begin position="490"/>
        <end position="511"/>
    </location>
</feature>
<evidence type="ECO:0000256" key="5">
    <source>
        <dbReference type="ARBA" id="ARBA00022692"/>
    </source>
</evidence>
<dbReference type="CDD" id="cd06261">
    <property type="entry name" value="TM_PBP2"/>
    <property type="match status" value="2"/>
</dbReference>
<evidence type="ECO:0000313" key="11">
    <source>
        <dbReference type="Proteomes" id="UP000199118"/>
    </source>
</evidence>
<comment type="subcellular location">
    <subcellularLocation>
        <location evidence="1">Cell inner membrane</location>
        <topology evidence="1">Multi-pass membrane protein</topology>
    </subcellularLocation>
    <subcellularLocation>
        <location evidence="8">Cell membrane</location>
        <topology evidence="8">Multi-pass membrane protein</topology>
    </subcellularLocation>
</comment>
<dbReference type="Proteomes" id="UP000199118">
    <property type="component" value="Unassembled WGS sequence"/>
</dbReference>
<dbReference type="GO" id="GO:0055085">
    <property type="term" value="P:transmembrane transport"/>
    <property type="evidence" value="ECO:0007669"/>
    <property type="project" value="InterPro"/>
</dbReference>
<dbReference type="Pfam" id="PF00528">
    <property type="entry name" value="BPD_transp_1"/>
    <property type="match status" value="2"/>
</dbReference>
<feature type="transmembrane region" description="Helical" evidence="8">
    <location>
        <begin position="154"/>
        <end position="176"/>
    </location>
</feature>
<keyword evidence="4" id="KW-0997">Cell inner membrane</keyword>
<feature type="transmembrane region" description="Helical" evidence="8">
    <location>
        <begin position="81"/>
        <end position="100"/>
    </location>
</feature>
<feature type="transmembrane region" description="Helical" evidence="8">
    <location>
        <begin position="259"/>
        <end position="280"/>
    </location>
</feature>
<name>A0A1H2QJF9_9RHOB</name>
<accession>A0A1H2QJF9</accession>
<gene>
    <name evidence="10" type="ORF">SAMN05444336_10159</name>
</gene>
<dbReference type="InterPro" id="IPR000515">
    <property type="entry name" value="MetI-like"/>
</dbReference>